<proteinExistence type="predicted"/>
<name>A0ABU2ZTT0_9ALTE</name>
<keyword evidence="1" id="KW-0732">Signal</keyword>
<gene>
    <name evidence="2" type="ORF">RM552_14395</name>
</gene>
<organism evidence="2 3">
    <name type="scientific">Glaciecola petra</name>
    <dbReference type="NCBI Taxonomy" id="3075602"/>
    <lineage>
        <taxon>Bacteria</taxon>
        <taxon>Pseudomonadati</taxon>
        <taxon>Pseudomonadota</taxon>
        <taxon>Gammaproteobacteria</taxon>
        <taxon>Alteromonadales</taxon>
        <taxon>Alteromonadaceae</taxon>
        <taxon>Glaciecola</taxon>
    </lineage>
</organism>
<evidence type="ECO:0008006" key="4">
    <source>
        <dbReference type="Google" id="ProtNLM"/>
    </source>
</evidence>
<evidence type="ECO:0000313" key="2">
    <source>
        <dbReference type="EMBL" id="MDT0596041.1"/>
    </source>
</evidence>
<dbReference type="RefSeq" id="WP_311369569.1">
    <property type="nucleotide sequence ID" value="NZ_JAVRHX010000005.1"/>
</dbReference>
<reference evidence="2 3" key="1">
    <citation type="submission" date="2023-09" db="EMBL/GenBank/DDBJ databases">
        <authorList>
            <person name="Rey-Velasco X."/>
        </authorList>
    </citation>
    <scope>NUCLEOTIDE SEQUENCE [LARGE SCALE GENOMIC DNA]</scope>
    <source>
        <strain evidence="2 3">P117</strain>
    </source>
</reference>
<dbReference type="EMBL" id="JAVRHX010000005">
    <property type="protein sequence ID" value="MDT0596041.1"/>
    <property type="molecule type" value="Genomic_DNA"/>
</dbReference>
<comment type="caution">
    <text evidence="2">The sequence shown here is derived from an EMBL/GenBank/DDBJ whole genome shotgun (WGS) entry which is preliminary data.</text>
</comment>
<keyword evidence="3" id="KW-1185">Reference proteome</keyword>
<sequence length="378" mass="41739">MQRRKFLKVLGSSAVIASPLMLGCTSSGGLVDPAKPWTDAGQGNSPIIQALSWALLAPNPHNRQPWQVALHGERSATLYADPNRKLPITDPFERQITIGLGAFVELLRLAAANHKELLSIEWFPDGTSTSGLNNRPVAHLSLKPNSTSPNALFTAVSKRRTTRGKYNSTPVEQSLINDLVNSIGHCKGLRWGTTTTSNRVLELNSLAKRAYEREIDTDAAYLESAKLMRIGKQEVAANPDGISLTGVFFDWLNLFGLISHKDLRDLKGRSRQTARKTAQELTTARAHIWLLTTGNSRLDQVTAGAHYLRLNLVASQMGLAIQPLSQALQEYPEMTQEYAEARKLLGAENDEKVQMWARLGYSDITPPSPRWALSTRII</sequence>
<evidence type="ECO:0000256" key="1">
    <source>
        <dbReference type="SAM" id="SignalP"/>
    </source>
</evidence>
<dbReference type="NCBIfam" id="NF047509">
    <property type="entry name" value="Rv3131_FMN_oxido"/>
    <property type="match status" value="1"/>
</dbReference>
<evidence type="ECO:0000313" key="3">
    <source>
        <dbReference type="Proteomes" id="UP001253545"/>
    </source>
</evidence>
<dbReference type="Gene3D" id="3.40.109.10">
    <property type="entry name" value="NADH Oxidase"/>
    <property type="match status" value="1"/>
</dbReference>
<dbReference type="InterPro" id="IPR000415">
    <property type="entry name" value="Nitroreductase-like"/>
</dbReference>
<dbReference type="PROSITE" id="PS51257">
    <property type="entry name" value="PROKAR_LIPOPROTEIN"/>
    <property type="match status" value="1"/>
</dbReference>
<protein>
    <recommendedName>
        <fullName evidence="4">Twin-arginine translocation pathway signal protein</fullName>
    </recommendedName>
</protein>
<dbReference type="SUPFAM" id="SSF55469">
    <property type="entry name" value="FMN-dependent nitroreductase-like"/>
    <property type="match status" value="1"/>
</dbReference>
<feature type="signal peptide" evidence="1">
    <location>
        <begin position="1"/>
        <end position="17"/>
    </location>
</feature>
<accession>A0ABU2ZTT0</accession>
<feature type="chain" id="PRO_5045920915" description="Twin-arginine translocation pathway signal protein" evidence="1">
    <location>
        <begin position="18"/>
        <end position="378"/>
    </location>
</feature>
<dbReference type="Proteomes" id="UP001253545">
    <property type="component" value="Unassembled WGS sequence"/>
</dbReference>